<keyword evidence="2" id="KW-1185">Reference proteome</keyword>
<reference evidence="1 2" key="1">
    <citation type="submission" date="2021-06" db="EMBL/GenBank/DDBJ databases">
        <title>Caerostris extrusa draft genome.</title>
        <authorList>
            <person name="Kono N."/>
            <person name="Arakawa K."/>
        </authorList>
    </citation>
    <scope>NUCLEOTIDE SEQUENCE [LARGE SCALE GENOMIC DNA]</scope>
</reference>
<dbReference type="Proteomes" id="UP001054945">
    <property type="component" value="Unassembled WGS sequence"/>
</dbReference>
<organism evidence="1 2">
    <name type="scientific">Caerostris extrusa</name>
    <name type="common">Bark spider</name>
    <name type="synonym">Caerostris bankana</name>
    <dbReference type="NCBI Taxonomy" id="172846"/>
    <lineage>
        <taxon>Eukaryota</taxon>
        <taxon>Metazoa</taxon>
        <taxon>Ecdysozoa</taxon>
        <taxon>Arthropoda</taxon>
        <taxon>Chelicerata</taxon>
        <taxon>Arachnida</taxon>
        <taxon>Araneae</taxon>
        <taxon>Araneomorphae</taxon>
        <taxon>Entelegynae</taxon>
        <taxon>Araneoidea</taxon>
        <taxon>Araneidae</taxon>
        <taxon>Caerostris</taxon>
    </lineage>
</organism>
<evidence type="ECO:0000313" key="2">
    <source>
        <dbReference type="Proteomes" id="UP001054945"/>
    </source>
</evidence>
<dbReference type="AlphaFoldDB" id="A0AAV4SAZ4"/>
<evidence type="ECO:0000313" key="1">
    <source>
        <dbReference type="EMBL" id="GIY29585.1"/>
    </source>
</evidence>
<protein>
    <submittedName>
        <fullName evidence="1">Uncharacterized protein</fullName>
    </submittedName>
</protein>
<sequence length="120" mass="13997">MNYEVRWKLFSNLWVNCVREVTNPGKLSAARTRRWLRTTPQNKTHFRKAIRKWIPSNFDLVQSIAVVYLNRDYEPPPWGRARLGGSESIVVKDAVLLLDVRWGIQLYIEVLNILCVPGFA</sequence>
<dbReference type="EMBL" id="BPLR01009092">
    <property type="protein sequence ID" value="GIY29585.1"/>
    <property type="molecule type" value="Genomic_DNA"/>
</dbReference>
<gene>
    <name evidence="1" type="ORF">CEXT_488931</name>
</gene>
<comment type="caution">
    <text evidence="1">The sequence shown here is derived from an EMBL/GenBank/DDBJ whole genome shotgun (WGS) entry which is preliminary data.</text>
</comment>
<accession>A0AAV4SAZ4</accession>
<name>A0AAV4SAZ4_CAEEX</name>
<proteinExistence type="predicted"/>